<dbReference type="OrthoDB" id="152248at2759"/>
<feature type="signal peptide" evidence="1">
    <location>
        <begin position="1"/>
        <end position="20"/>
    </location>
</feature>
<reference evidence="2 3" key="1">
    <citation type="journal article" date="2018" name="Cell">
        <title>The Chara Genome: Secondary Complexity and Implications for Plant Terrestrialization.</title>
        <authorList>
            <person name="Nishiyama T."/>
            <person name="Sakayama H."/>
            <person name="Vries J.D."/>
            <person name="Buschmann H."/>
            <person name="Saint-Marcoux D."/>
            <person name="Ullrich K.K."/>
            <person name="Haas F.B."/>
            <person name="Vanderstraeten L."/>
            <person name="Becker D."/>
            <person name="Lang D."/>
            <person name="Vosolsobe S."/>
            <person name="Rombauts S."/>
            <person name="Wilhelmsson P.K.I."/>
            <person name="Janitza P."/>
            <person name="Kern R."/>
            <person name="Heyl A."/>
            <person name="Rumpler F."/>
            <person name="Villalobos L.I.A.C."/>
            <person name="Clay J.M."/>
            <person name="Skokan R."/>
            <person name="Toyoda A."/>
            <person name="Suzuki Y."/>
            <person name="Kagoshima H."/>
            <person name="Schijlen E."/>
            <person name="Tajeshwar N."/>
            <person name="Catarino B."/>
            <person name="Hetherington A.J."/>
            <person name="Saltykova A."/>
            <person name="Bonnot C."/>
            <person name="Breuninger H."/>
            <person name="Symeonidi A."/>
            <person name="Radhakrishnan G.V."/>
            <person name="Van Nieuwerburgh F."/>
            <person name="Deforce D."/>
            <person name="Chang C."/>
            <person name="Karol K.G."/>
            <person name="Hedrich R."/>
            <person name="Ulvskov P."/>
            <person name="Glockner G."/>
            <person name="Delwiche C.F."/>
            <person name="Petrasek J."/>
            <person name="Van de Peer Y."/>
            <person name="Friml J."/>
            <person name="Beilby M."/>
            <person name="Dolan L."/>
            <person name="Kohara Y."/>
            <person name="Sugano S."/>
            <person name="Fujiyama A."/>
            <person name="Delaux P.-M."/>
            <person name="Quint M."/>
            <person name="TheiBen G."/>
            <person name="Hagemann M."/>
            <person name="Harholt J."/>
            <person name="Dunand C."/>
            <person name="Zachgo S."/>
            <person name="Langdale J."/>
            <person name="Maumus F."/>
            <person name="Straeten D.V.D."/>
            <person name="Gould S.B."/>
            <person name="Rensing S.A."/>
        </authorList>
    </citation>
    <scope>NUCLEOTIDE SEQUENCE [LARGE SCALE GENOMIC DNA]</scope>
    <source>
        <strain evidence="2 3">S276</strain>
    </source>
</reference>
<dbReference type="Proteomes" id="UP000265515">
    <property type="component" value="Unassembled WGS sequence"/>
</dbReference>
<evidence type="ECO:0000313" key="3">
    <source>
        <dbReference type="Proteomes" id="UP000265515"/>
    </source>
</evidence>
<keyword evidence="3" id="KW-1185">Reference proteome</keyword>
<dbReference type="AlphaFoldDB" id="A0A388JL52"/>
<evidence type="ECO:0000313" key="2">
    <source>
        <dbReference type="EMBL" id="GBG48545.1"/>
    </source>
</evidence>
<dbReference type="PANTHER" id="PTHR38847:SF1">
    <property type="entry name" value="PSEUDOURIDINE SYNTHASE RSUA_RLUA-LIKE DOMAIN-CONTAINING PROTEIN"/>
    <property type="match status" value="1"/>
</dbReference>
<sequence length="203" mass="21763">MAMLLLLLPLLLQLAARGAASTCPPPGSVKIQSFSYAGSGCPPGTAVGDISKDGKALTVIFSKYYATTDKLLADRKRSCVVTVKLSYPRGFIVSVGTVTTRGYVKLDAGAVATIQTWYYFSGLPGTARLVRKFTGVVEKNFEVTDKFLTLVYSRCGVSRDLNLVSEARVAPGPGYPSKGNGLVVVDSKDLSIGQIWQLVWEKC</sequence>
<accession>A0A388JL52</accession>
<protein>
    <recommendedName>
        <fullName evidence="4">DUF4360 domain-containing protein</fullName>
    </recommendedName>
</protein>
<name>A0A388JL52_CHABU</name>
<dbReference type="PANTHER" id="PTHR38847">
    <property type="match status" value="1"/>
</dbReference>
<organism evidence="2 3">
    <name type="scientific">Chara braunii</name>
    <name type="common">Braun's stonewort</name>
    <dbReference type="NCBI Taxonomy" id="69332"/>
    <lineage>
        <taxon>Eukaryota</taxon>
        <taxon>Viridiplantae</taxon>
        <taxon>Streptophyta</taxon>
        <taxon>Charophyceae</taxon>
        <taxon>Charales</taxon>
        <taxon>Characeae</taxon>
        <taxon>Chara</taxon>
    </lineage>
</organism>
<evidence type="ECO:0000256" key="1">
    <source>
        <dbReference type="SAM" id="SignalP"/>
    </source>
</evidence>
<dbReference type="Pfam" id="PF14273">
    <property type="entry name" value="DUF4360"/>
    <property type="match status" value="1"/>
</dbReference>
<gene>
    <name evidence="2" type="ORF">CBR_g82241</name>
</gene>
<evidence type="ECO:0008006" key="4">
    <source>
        <dbReference type="Google" id="ProtNLM"/>
    </source>
</evidence>
<keyword evidence="1" id="KW-0732">Signal</keyword>
<dbReference type="Gramene" id="GBG48545">
    <property type="protein sequence ID" value="GBG48545"/>
    <property type="gene ID" value="CBR_g82241"/>
</dbReference>
<feature type="chain" id="PRO_5017418552" description="DUF4360 domain-containing protein" evidence="1">
    <location>
        <begin position="21"/>
        <end position="203"/>
    </location>
</feature>
<dbReference type="InterPro" id="IPR025649">
    <property type="entry name" value="DUF4360"/>
</dbReference>
<proteinExistence type="predicted"/>
<dbReference type="EMBL" id="BFEA01005037">
    <property type="protein sequence ID" value="GBG48545.1"/>
    <property type="molecule type" value="Genomic_DNA"/>
</dbReference>
<comment type="caution">
    <text evidence="2">The sequence shown here is derived from an EMBL/GenBank/DDBJ whole genome shotgun (WGS) entry which is preliminary data.</text>
</comment>